<feature type="compositionally biased region" description="Acidic residues" evidence="6">
    <location>
        <begin position="901"/>
        <end position="920"/>
    </location>
</feature>
<sequence length="1475" mass="163830">MSYQFKCKKAYVQTEDIEFDTKPSWKLLASQVHAQLNQKTFVLVSSGRAKSSHLRARSFYEKHDSPGVKFVMQDVKFPDRLSISSIWSQNSNLSDMSKSDGMFKLYCWYLDGLSNPFSVDIRASKAVDDLRKAIRKDQPEALTLWKVGSLEVFPATHGPDDSVARHLNIRGNITTCATRLSSTTKLSLLFPQAPKKDRLYILVQRRSTSEGEFHYGHFRIACSSANRQTAIHMESNVTGELRLSLMGGMSEVEMKHWWRHHEERVPIFWENDKVRVEDLTGRIPLLLRPLLDFAKEPFHEIEQGFWMHDDLAAVGMNVRKFAHQIRKNDPTNYERFLLPTLSRCLTGSSILPSESGREWFDYRYFYPDGMFGPEYPEKPIDADKKRYIYRTQRFAQDEYSGFSKSESRACLCRSTTTLSRSLHSRNHRDLMFWRFGFHNGSAIDSLLDKEDVVLEAILDEDDLIQECKSQNTRLINYFERVDVLQKLLGYVTGQIEGEEKVQFKYPHIATEVLCSEIWSIVETCINEQKQLLVPCWEIVLDRSPDDMKTQMTMASHFAKINSVFMTKKPAEMLAFIQSQPNIVERLLRHIETPSFVDLLSRIIQLDETLPNSNVLEWLSSQNLMGRLIELLSPKYTPSFHAVVAELIKTIISMATPSPGAGLTEGLQNGPASNRFARELATKDNITKLANYILTEFSADGSNTPTEQGFNEEIDGKLKCPTFDSNTSSVVQSIAVVVELIRKNNSDYFEPYLFHTLRNRLIHVQQQSQLTGEDIRAALEQMMKEMVHRMGVVHLGPVLEVLSARLHQFQKYLRAPRSLQGPISTTIGSMIPFTLERYRIVELYAELLHCSNMSLLNRPATYSHMYDSEGRLQGGLAGLEELAQQALEFPVRNPLEDSPSLDSDDDMSDDDSEDEPGSSDDEAMEEIAMYDDAQLSPIPFTSAQSIPPSSSFDVSCLTSSPESTGTSPASVDSVDGSSNSGLSAGASKLSPNTTTSTTTGGQSPDSESGTSRRPGSRSTHGSRRSSRSTRRTTMETPAEMLLPIGEQLKRRWLDENVLGTMIELFFAFPWNNFLHSAVYDVVHQVMTGSVESGCNRELIISLFRDAKILHRIVEGQTRNDIECSKPKGVRLGYMGHLMVISEDVITAMARLPPDLRLVIIQYAPEPEWDHYVTGRYNETKKEDSRLLGGGKPVLKQNPGARGVTHWKVDEDEMGMDMGGGGGGSSGGDGGSSTGGGGGGGNGVRGEFRRAASVGPPTMTADFGPAPVDDDDDEDNVSSSRAPHFARYLAQEMGSSDQFGSSDEEDDDEGWLTQSTFGLNPPVTTRPFSERRPLSSNGFGDAFDPSGTTAIAMSEDPFSPHDDDGFGPFSDSAGTGATDAFTFGSSFSDEDSSFESFGDFGDFQGSTEDGENTPTTTSGSWTFASEGEFGVGVGVDEQEELDRDMIGGPQTGSPSSTSKLVSGWPISGSTSTIGGMK</sequence>
<evidence type="ECO:0000313" key="8">
    <source>
        <dbReference type="EMBL" id="KIM48607.1"/>
    </source>
</evidence>
<dbReference type="Pfam" id="PF20147">
    <property type="entry name" value="Crinkler"/>
    <property type="match status" value="1"/>
</dbReference>
<dbReference type="GO" id="GO:0019903">
    <property type="term" value="F:protein phosphatase binding"/>
    <property type="evidence" value="ECO:0007669"/>
    <property type="project" value="InterPro"/>
</dbReference>
<reference evidence="9" key="2">
    <citation type="submission" date="2015-01" db="EMBL/GenBank/DDBJ databases">
        <title>Evolutionary Origins and Diversification of the Mycorrhizal Mutualists.</title>
        <authorList>
            <consortium name="DOE Joint Genome Institute"/>
            <consortium name="Mycorrhizal Genomics Consortium"/>
            <person name="Kohler A."/>
            <person name="Kuo A."/>
            <person name="Nagy L.G."/>
            <person name="Floudas D."/>
            <person name="Copeland A."/>
            <person name="Barry K.W."/>
            <person name="Cichocki N."/>
            <person name="Veneault-Fourrey C."/>
            <person name="LaButti K."/>
            <person name="Lindquist E.A."/>
            <person name="Lipzen A."/>
            <person name="Lundell T."/>
            <person name="Morin E."/>
            <person name="Murat C."/>
            <person name="Riley R."/>
            <person name="Ohm R."/>
            <person name="Sun H."/>
            <person name="Tunlid A."/>
            <person name="Henrissat B."/>
            <person name="Grigoriev I.V."/>
            <person name="Hibbett D.S."/>
            <person name="Martin F."/>
        </authorList>
    </citation>
    <scope>NUCLEOTIDE SEQUENCE [LARGE SCALE GENOMIC DNA]</scope>
    <source>
        <strain evidence="9">h7</strain>
    </source>
</reference>
<keyword evidence="9" id="KW-1185">Reference proteome</keyword>
<dbReference type="GO" id="GO:0005576">
    <property type="term" value="C:extracellular region"/>
    <property type="evidence" value="ECO:0007669"/>
    <property type="project" value="UniProtKB-SubCell"/>
</dbReference>
<feature type="compositionally biased region" description="Basic residues" evidence="6">
    <location>
        <begin position="1019"/>
        <end position="1029"/>
    </location>
</feature>
<comment type="subcellular location">
    <subcellularLocation>
        <location evidence="1">Host cell</location>
    </subcellularLocation>
    <subcellularLocation>
        <location evidence="2">Secreted</location>
    </subcellularLocation>
</comment>
<evidence type="ECO:0000256" key="4">
    <source>
        <dbReference type="ARBA" id="ARBA00022525"/>
    </source>
</evidence>
<dbReference type="Pfam" id="PF04499">
    <property type="entry name" value="SAPS"/>
    <property type="match status" value="1"/>
</dbReference>
<dbReference type="GO" id="GO:0005829">
    <property type="term" value="C:cytosol"/>
    <property type="evidence" value="ECO:0007669"/>
    <property type="project" value="TreeGrafter"/>
</dbReference>
<feature type="region of interest" description="Disordered" evidence="6">
    <location>
        <begin position="1435"/>
        <end position="1475"/>
    </location>
</feature>
<dbReference type="InterPro" id="IPR007587">
    <property type="entry name" value="SAPS"/>
</dbReference>
<dbReference type="Proteomes" id="UP000053424">
    <property type="component" value="Unassembled WGS sequence"/>
</dbReference>
<feature type="compositionally biased region" description="Polar residues" evidence="6">
    <location>
        <begin position="1410"/>
        <end position="1421"/>
    </location>
</feature>
<feature type="region of interest" description="Disordered" evidence="6">
    <location>
        <begin position="937"/>
        <end position="1039"/>
    </location>
</feature>
<feature type="compositionally biased region" description="Low complexity" evidence="6">
    <location>
        <begin position="1007"/>
        <end position="1018"/>
    </location>
</feature>
<feature type="compositionally biased region" description="Low complexity" evidence="6">
    <location>
        <begin position="1445"/>
        <end position="1456"/>
    </location>
</feature>
<gene>
    <name evidence="8" type="ORF">M413DRAFT_20963</name>
</gene>
<feature type="compositionally biased region" description="Polar residues" evidence="6">
    <location>
        <begin position="1310"/>
        <end position="1325"/>
    </location>
</feature>
<dbReference type="GO" id="GO:0043657">
    <property type="term" value="C:host cell"/>
    <property type="evidence" value="ECO:0007669"/>
    <property type="project" value="UniProtKB-SubCell"/>
</dbReference>
<dbReference type="InterPro" id="IPR045379">
    <property type="entry name" value="Crinkler_N"/>
</dbReference>
<feature type="region of interest" description="Disordered" evidence="6">
    <location>
        <begin position="1210"/>
        <end position="1277"/>
    </location>
</feature>
<feature type="compositionally biased region" description="Low complexity" evidence="6">
    <location>
        <begin position="969"/>
        <end position="998"/>
    </location>
</feature>
<evidence type="ECO:0000256" key="2">
    <source>
        <dbReference type="ARBA" id="ARBA00004613"/>
    </source>
</evidence>
<dbReference type="GO" id="GO:0005634">
    <property type="term" value="C:nucleus"/>
    <property type="evidence" value="ECO:0007669"/>
    <property type="project" value="TreeGrafter"/>
</dbReference>
<comment type="similarity">
    <text evidence="3">Belongs to the SAPS family.</text>
</comment>
<feature type="compositionally biased region" description="Polar residues" evidence="6">
    <location>
        <begin position="1465"/>
        <end position="1475"/>
    </location>
</feature>
<feature type="compositionally biased region" description="Low complexity" evidence="6">
    <location>
        <begin position="1392"/>
        <end position="1405"/>
    </location>
</feature>
<feature type="region of interest" description="Disordered" evidence="6">
    <location>
        <begin position="1179"/>
        <end position="1198"/>
    </location>
</feature>
<evidence type="ECO:0000256" key="1">
    <source>
        <dbReference type="ARBA" id="ARBA00004340"/>
    </source>
</evidence>
<keyword evidence="4" id="KW-0964">Secreted</keyword>
<feature type="region of interest" description="Disordered" evidence="6">
    <location>
        <begin position="1291"/>
        <end position="1422"/>
    </location>
</feature>
<evidence type="ECO:0000256" key="6">
    <source>
        <dbReference type="SAM" id="MobiDB-lite"/>
    </source>
</evidence>
<dbReference type="PANTHER" id="PTHR12634:SF8">
    <property type="entry name" value="FIERY MOUNTAIN, ISOFORM D"/>
    <property type="match status" value="1"/>
</dbReference>
<dbReference type="OrthoDB" id="10259133at2759"/>
<evidence type="ECO:0000259" key="7">
    <source>
        <dbReference type="Pfam" id="PF20147"/>
    </source>
</evidence>
<name>A0A0C2Z631_HEBCY</name>
<accession>A0A0C2Z631</accession>
<organism evidence="8 9">
    <name type="scientific">Hebeloma cylindrosporum</name>
    <dbReference type="NCBI Taxonomy" id="76867"/>
    <lineage>
        <taxon>Eukaryota</taxon>
        <taxon>Fungi</taxon>
        <taxon>Dikarya</taxon>
        <taxon>Basidiomycota</taxon>
        <taxon>Agaricomycotina</taxon>
        <taxon>Agaricomycetes</taxon>
        <taxon>Agaricomycetidae</taxon>
        <taxon>Agaricales</taxon>
        <taxon>Agaricineae</taxon>
        <taxon>Hymenogastraceae</taxon>
        <taxon>Hebeloma</taxon>
    </lineage>
</organism>
<feature type="region of interest" description="Disordered" evidence="6">
    <location>
        <begin position="889"/>
        <end position="920"/>
    </location>
</feature>
<dbReference type="EMBL" id="KN831768">
    <property type="protein sequence ID" value="KIM48607.1"/>
    <property type="molecule type" value="Genomic_DNA"/>
</dbReference>
<keyword evidence="5" id="KW-0131">Cell cycle</keyword>
<feature type="compositionally biased region" description="Polar residues" evidence="6">
    <location>
        <begin position="938"/>
        <end position="968"/>
    </location>
</feature>
<dbReference type="HOGENOM" id="CLU_003676_0_0_1"/>
<dbReference type="PANTHER" id="PTHR12634">
    <property type="entry name" value="SIT4 YEAST -ASSOCIATING PROTEIN-RELATED"/>
    <property type="match status" value="1"/>
</dbReference>
<evidence type="ECO:0000256" key="3">
    <source>
        <dbReference type="ARBA" id="ARBA00006180"/>
    </source>
</evidence>
<feature type="domain" description="Crinkler effector protein N-terminal" evidence="7">
    <location>
        <begin position="104"/>
        <end position="204"/>
    </location>
</feature>
<dbReference type="STRING" id="686832.A0A0C2Z631"/>
<dbReference type="GO" id="GO:0019888">
    <property type="term" value="F:protein phosphatase regulator activity"/>
    <property type="evidence" value="ECO:0007669"/>
    <property type="project" value="TreeGrafter"/>
</dbReference>
<protein>
    <recommendedName>
        <fullName evidence="7">Crinkler effector protein N-terminal domain-containing protein</fullName>
    </recommendedName>
</protein>
<feature type="compositionally biased region" description="Gly residues" evidence="6">
    <location>
        <begin position="1215"/>
        <end position="1242"/>
    </location>
</feature>
<evidence type="ECO:0000256" key="5">
    <source>
        <dbReference type="ARBA" id="ARBA00023306"/>
    </source>
</evidence>
<proteinExistence type="inferred from homology"/>
<reference evidence="8 9" key="1">
    <citation type="submission" date="2014-04" db="EMBL/GenBank/DDBJ databases">
        <authorList>
            <consortium name="DOE Joint Genome Institute"/>
            <person name="Kuo A."/>
            <person name="Gay G."/>
            <person name="Dore J."/>
            <person name="Kohler A."/>
            <person name="Nagy L.G."/>
            <person name="Floudas D."/>
            <person name="Copeland A."/>
            <person name="Barry K.W."/>
            <person name="Cichocki N."/>
            <person name="Veneault-Fourrey C."/>
            <person name="LaButti K."/>
            <person name="Lindquist E.A."/>
            <person name="Lipzen A."/>
            <person name="Lundell T."/>
            <person name="Morin E."/>
            <person name="Murat C."/>
            <person name="Sun H."/>
            <person name="Tunlid A."/>
            <person name="Henrissat B."/>
            <person name="Grigoriev I.V."/>
            <person name="Hibbett D.S."/>
            <person name="Martin F."/>
            <person name="Nordberg H.P."/>
            <person name="Cantor M.N."/>
            <person name="Hua S.X."/>
        </authorList>
    </citation>
    <scope>NUCLEOTIDE SEQUENCE [LARGE SCALE GENOMIC DNA]</scope>
    <source>
        <strain evidence="9">h7</strain>
    </source>
</reference>
<evidence type="ECO:0000313" key="9">
    <source>
        <dbReference type="Proteomes" id="UP000053424"/>
    </source>
</evidence>